<dbReference type="Gene3D" id="3.40.50.150">
    <property type="entry name" value="Vaccinia Virus protein VP39"/>
    <property type="match status" value="1"/>
</dbReference>
<dbReference type="InterPro" id="IPR041698">
    <property type="entry name" value="Methyltransf_25"/>
</dbReference>
<dbReference type="SUPFAM" id="SSF53335">
    <property type="entry name" value="S-adenosyl-L-methionine-dependent methyltransferases"/>
    <property type="match status" value="1"/>
</dbReference>
<dbReference type="PANTHER" id="PTHR12843:SF5">
    <property type="entry name" value="EEF1A LYSINE METHYLTRANSFERASE 2"/>
    <property type="match status" value="1"/>
</dbReference>
<protein>
    <submittedName>
        <fullName evidence="2">Class I SAM-dependent methyltransferase</fullName>
        <ecNumber evidence="2">2.1.-.-</ecNumber>
    </submittedName>
</protein>
<evidence type="ECO:0000313" key="3">
    <source>
        <dbReference type="Proteomes" id="UP001597351"/>
    </source>
</evidence>
<dbReference type="PANTHER" id="PTHR12843">
    <property type="entry name" value="PROTEIN-LYSINE N-METHYLTRANSFERASE METTL10"/>
    <property type="match status" value="1"/>
</dbReference>
<dbReference type="EMBL" id="JBHUGD010000004">
    <property type="protein sequence ID" value="MFD1948639.1"/>
    <property type="molecule type" value="Genomic_DNA"/>
</dbReference>
<comment type="caution">
    <text evidence="2">The sequence shown here is derived from an EMBL/GenBank/DDBJ whole genome shotgun (WGS) entry which is preliminary data.</text>
</comment>
<accession>A0ABW4TSC2</accession>
<keyword evidence="2" id="KW-0489">Methyltransferase</keyword>
<name>A0ABW4TSC2_9ACTN</name>
<keyword evidence="2" id="KW-0808">Transferase</keyword>
<dbReference type="Pfam" id="PF13649">
    <property type="entry name" value="Methyltransf_25"/>
    <property type="match status" value="1"/>
</dbReference>
<dbReference type="EC" id="2.1.-.-" evidence="2"/>
<dbReference type="CDD" id="cd02440">
    <property type="entry name" value="AdoMet_MTases"/>
    <property type="match status" value="1"/>
</dbReference>
<reference evidence="3" key="1">
    <citation type="journal article" date="2019" name="Int. J. Syst. Evol. Microbiol.">
        <title>The Global Catalogue of Microorganisms (GCM) 10K type strain sequencing project: providing services to taxonomists for standard genome sequencing and annotation.</title>
        <authorList>
            <consortium name="The Broad Institute Genomics Platform"/>
            <consortium name="The Broad Institute Genome Sequencing Center for Infectious Disease"/>
            <person name="Wu L."/>
            <person name="Ma J."/>
        </authorList>
    </citation>
    <scope>NUCLEOTIDE SEQUENCE [LARGE SCALE GENOMIC DNA]</scope>
    <source>
        <strain evidence="3">CGMCC 1.12477</strain>
    </source>
</reference>
<proteinExistence type="predicted"/>
<gene>
    <name evidence="2" type="ORF">ACFSDE_17690</name>
</gene>
<organism evidence="2 3">
    <name type="scientific">Nocardioides aestuarii</name>
    <dbReference type="NCBI Taxonomy" id="252231"/>
    <lineage>
        <taxon>Bacteria</taxon>
        <taxon>Bacillati</taxon>
        <taxon>Actinomycetota</taxon>
        <taxon>Actinomycetes</taxon>
        <taxon>Propionibacteriales</taxon>
        <taxon>Nocardioidaceae</taxon>
        <taxon>Nocardioides</taxon>
    </lineage>
</organism>
<dbReference type="RefSeq" id="WP_343921811.1">
    <property type="nucleotide sequence ID" value="NZ_BAAAJT010000003.1"/>
</dbReference>
<dbReference type="GO" id="GO:0008168">
    <property type="term" value="F:methyltransferase activity"/>
    <property type="evidence" value="ECO:0007669"/>
    <property type="project" value="UniProtKB-KW"/>
</dbReference>
<keyword evidence="3" id="KW-1185">Reference proteome</keyword>
<evidence type="ECO:0000259" key="1">
    <source>
        <dbReference type="Pfam" id="PF13649"/>
    </source>
</evidence>
<dbReference type="GO" id="GO:0032259">
    <property type="term" value="P:methylation"/>
    <property type="evidence" value="ECO:0007669"/>
    <property type="project" value="UniProtKB-KW"/>
</dbReference>
<sequence length="212" mass="23020">MTDQRDPRGAAGAGGAHWESVYAEKGRDQVSWYEETPTTSTELVLLDGVPTHVVDVGAGASMLPDALLDAGVEHVTLVDLSVSALALTELRLEERGTRVTTVVADVLDHDFAERHDVWHDRAVFHFLVEPAQRAAYGRQARSAVRSGGLLVVGTFAEDGPEQCSGLPVARYGAEQLAAELGAGFTPVESRRSEHHTPWDAVQPFTWVVLRRD</sequence>
<evidence type="ECO:0000313" key="2">
    <source>
        <dbReference type="EMBL" id="MFD1948639.1"/>
    </source>
</evidence>
<dbReference type="Proteomes" id="UP001597351">
    <property type="component" value="Unassembled WGS sequence"/>
</dbReference>
<feature type="domain" description="Methyltransferase" evidence="1">
    <location>
        <begin position="53"/>
        <end position="148"/>
    </location>
</feature>
<dbReference type="InterPro" id="IPR029063">
    <property type="entry name" value="SAM-dependent_MTases_sf"/>
</dbReference>